<keyword evidence="2 5" id="KW-0547">Nucleotide-binding</keyword>
<evidence type="ECO:0000256" key="1">
    <source>
        <dbReference type="ARBA" id="ARBA00022679"/>
    </source>
</evidence>
<dbReference type="PROSITE" id="PS50011">
    <property type="entry name" value="PROTEIN_KINASE_DOM"/>
    <property type="match status" value="1"/>
</dbReference>
<dbReference type="InterPro" id="IPR017441">
    <property type="entry name" value="Protein_kinase_ATP_BS"/>
</dbReference>
<evidence type="ECO:0000256" key="3">
    <source>
        <dbReference type="ARBA" id="ARBA00022777"/>
    </source>
</evidence>
<dbReference type="GO" id="GO:0004674">
    <property type="term" value="F:protein serine/threonine kinase activity"/>
    <property type="evidence" value="ECO:0007669"/>
    <property type="project" value="UniProtKB-KW"/>
</dbReference>
<dbReference type="Proteomes" id="UP000676194">
    <property type="component" value="Chromosome"/>
</dbReference>
<dbReference type="KEGG" id="tsph:KIH39_01860"/>
<dbReference type="Gene3D" id="1.10.510.10">
    <property type="entry name" value="Transferase(Phosphotransferase) domain 1"/>
    <property type="match status" value="1"/>
</dbReference>
<evidence type="ECO:0000313" key="7">
    <source>
        <dbReference type="EMBL" id="QVL32689.1"/>
    </source>
</evidence>
<dbReference type="PANTHER" id="PTHR43289:SF6">
    <property type="entry name" value="SERINE_THREONINE-PROTEIN KINASE NEKL-3"/>
    <property type="match status" value="1"/>
</dbReference>
<protein>
    <submittedName>
        <fullName evidence="7">Serine/threonine protein kinase</fullName>
    </submittedName>
</protein>
<dbReference type="EMBL" id="CP074694">
    <property type="protein sequence ID" value="QVL32689.1"/>
    <property type="molecule type" value="Genomic_DNA"/>
</dbReference>
<evidence type="ECO:0000256" key="4">
    <source>
        <dbReference type="ARBA" id="ARBA00022840"/>
    </source>
</evidence>
<dbReference type="GO" id="GO:0005524">
    <property type="term" value="F:ATP binding"/>
    <property type="evidence" value="ECO:0007669"/>
    <property type="project" value="UniProtKB-UniRule"/>
</dbReference>
<keyword evidence="4 5" id="KW-0067">ATP-binding</keyword>
<feature type="domain" description="Protein kinase" evidence="6">
    <location>
        <begin position="87"/>
        <end position="234"/>
    </location>
</feature>
<proteinExistence type="predicted"/>
<dbReference type="SUPFAM" id="SSF56112">
    <property type="entry name" value="Protein kinase-like (PK-like)"/>
    <property type="match status" value="1"/>
</dbReference>
<accession>A0A8E6ETP9</accession>
<keyword evidence="7" id="KW-0723">Serine/threonine-protein kinase</keyword>
<dbReference type="InterPro" id="IPR011009">
    <property type="entry name" value="Kinase-like_dom_sf"/>
</dbReference>
<sequence>MNTNFFQHPTSEQLAAFALGKAVSQADTIAEHVANCSRCEAFLSKTPRDTFLEIFKKANTNLSNIQSNSLYDALTELPQSLRHQSRYTFFRKLGGGGMGVVFLAEHNLMKRKVAVKLIPPELIGNAAIRNRFLQEVVSAAALEHPNVVRAYSAEDFGEHMLFEMEFVDGKDLSALVKSKGPLPVPNAVNYIRQAALGLQHAITKSLVHRDIKPGNLMLTRTGTVKVADFGLAKI</sequence>
<dbReference type="InterPro" id="IPR000719">
    <property type="entry name" value="Prot_kinase_dom"/>
</dbReference>
<gene>
    <name evidence="7" type="ORF">KIH39_01860</name>
</gene>
<name>A0A8E6ETP9_9BACT</name>
<dbReference type="SMART" id="SM00220">
    <property type="entry name" value="S_TKc"/>
    <property type="match status" value="1"/>
</dbReference>
<reference evidence="7" key="1">
    <citation type="submission" date="2021-05" db="EMBL/GenBank/DDBJ databases">
        <title>Complete genome sequence of the cellulolytic planctomycete Telmatocola sphagniphila SP2T and characterization of the first cellulase from planctomycetes.</title>
        <authorList>
            <person name="Rakitin A.L."/>
            <person name="Beletsky A.V."/>
            <person name="Naumoff D.G."/>
            <person name="Kulichevskaya I.S."/>
            <person name="Mardanov A.V."/>
            <person name="Ravin N.V."/>
            <person name="Dedysh S.N."/>
        </authorList>
    </citation>
    <scope>NUCLEOTIDE SEQUENCE</scope>
    <source>
        <strain evidence="7">SP2T</strain>
    </source>
</reference>
<dbReference type="PROSITE" id="PS00107">
    <property type="entry name" value="PROTEIN_KINASE_ATP"/>
    <property type="match status" value="1"/>
</dbReference>
<dbReference type="PROSITE" id="PS00108">
    <property type="entry name" value="PROTEIN_KINASE_ST"/>
    <property type="match status" value="1"/>
</dbReference>
<dbReference type="CDD" id="cd14014">
    <property type="entry name" value="STKc_PknB_like"/>
    <property type="match status" value="1"/>
</dbReference>
<dbReference type="RefSeq" id="WP_213497579.1">
    <property type="nucleotide sequence ID" value="NZ_CP074694.1"/>
</dbReference>
<evidence type="ECO:0000256" key="2">
    <source>
        <dbReference type="ARBA" id="ARBA00022741"/>
    </source>
</evidence>
<dbReference type="Pfam" id="PF00069">
    <property type="entry name" value="Pkinase"/>
    <property type="match status" value="1"/>
</dbReference>
<keyword evidence="3 7" id="KW-0418">Kinase</keyword>
<feature type="binding site" evidence="5">
    <location>
        <position position="116"/>
    </location>
    <ligand>
        <name>ATP</name>
        <dbReference type="ChEBI" id="CHEBI:30616"/>
    </ligand>
</feature>
<keyword evidence="8" id="KW-1185">Reference proteome</keyword>
<evidence type="ECO:0000259" key="6">
    <source>
        <dbReference type="PROSITE" id="PS50011"/>
    </source>
</evidence>
<evidence type="ECO:0000313" key="8">
    <source>
        <dbReference type="Proteomes" id="UP000676194"/>
    </source>
</evidence>
<dbReference type="PANTHER" id="PTHR43289">
    <property type="entry name" value="MITOGEN-ACTIVATED PROTEIN KINASE KINASE KINASE 20-RELATED"/>
    <property type="match status" value="1"/>
</dbReference>
<keyword evidence="1" id="KW-0808">Transferase</keyword>
<evidence type="ECO:0000256" key="5">
    <source>
        <dbReference type="PROSITE-ProRule" id="PRU10141"/>
    </source>
</evidence>
<organism evidence="7 8">
    <name type="scientific">Telmatocola sphagniphila</name>
    <dbReference type="NCBI Taxonomy" id="1123043"/>
    <lineage>
        <taxon>Bacteria</taxon>
        <taxon>Pseudomonadati</taxon>
        <taxon>Planctomycetota</taxon>
        <taxon>Planctomycetia</taxon>
        <taxon>Gemmatales</taxon>
        <taxon>Gemmataceae</taxon>
    </lineage>
</organism>
<dbReference type="InterPro" id="IPR008271">
    <property type="entry name" value="Ser/Thr_kinase_AS"/>
</dbReference>
<dbReference type="AlphaFoldDB" id="A0A8E6ETP9"/>